<gene>
    <name evidence="1" type="ORF">BDR25DRAFT_346906</name>
</gene>
<keyword evidence="2" id="KW-1185">Reference proteome</keyword>
<evidence type="ECO:0000313" key="1">
    <source>
        <dbReference type="EMBL" id="KAF2464118.1"/>
    </source>
</evidence>
<protein>
    <submittedName>
        <fullName evidence="1">Uncharacterized protein</fullName>
    </submittedName>
</protein>
<organism evidence="1 2">
    <name type="scientific">Lindgomyces ingoldianus</name>
    <dbReference type="NCBI Taxonomy" id="673940"/>
    <lineage>
        <taxon>Eukaryota</taxon>
        <taxon>Fungi</taxon>
        <taxon>Dikarya</taxon>
        <taxon>Ascomycota</taxon>
        <taxon>Pezizomycotina</taxon>
        <taxon>Dothideomycetes</taxon>
        <taxon>Pleosporomycetidae</taxon>
        <taxon>Pleosporales</taxon>
        <taxon>Lindgomycetaceae</taxon>
        <taxon>Lindgomyces</taxon>
    </lineage>
</organism>
<proteinExistence type="predicted"/>
<sequence length="153" mass="16916">MKIFCVFLVLVAFVAGLPVSAPIAGDIGDRPVDFNGRPIDGRPVEGRPVEPRPIDSRPIGTRGVEAGQENVPGAYIIEFKEGYTHEAFKAMMADKKINYDTRVIFNTPKVLVGISIQLTNFEDYVVVKAWEGVLNIWPVTIVTIPEEPPFFSL</sequence>
<dbReference type="EMBL" id="MU003540">
    <property type="protein sequence ID" value="KAF2464118.1"/>
    <property type="molecule type" value="Genomic_DNA"/>
</dbReference>
<name>A0ACB6QB11_9PLEO</name>
<comment type="caution">
    <text evidence="1">The sequence shown here is derived from an EMBL/GenBank/DDBJ whole genome shotgun (WGS) entry which is preliminary data.</text>
</comment>
<evidence type="ECO:0000313" key="2">
    <source>
        <dbReference type="Proteomes" id="UP000799755"/>
    </source>
</evidence>
<reference evidence="1" key="1">
    <citation type="journal article" date="2020" name="Stud. Mycol.">
        <title>101 Dothideomycetes genomes: a test case for predicting lifestyles and emergence of pathogens.</title>
        <authorList>
            <person name="Haridas S."/>
            <person name="Albert R."/>
            <person name="Binder M."/>
            <person name="Bloem J."/>
            <person name="Labutti K."/>
            <person name="Salamov A."/>
            <person name="Andreopoulos B."/>
            <person name="Baker S."/>
            <person name="Barry K."/>
            <person name="Bills G."/>
            <person name="Bluhm B."/>
            <person name="Cannon C."/>
            <person name="Castanera R."/>
            <person name="Culley D."/>
            <person name="Daum C."/>
            <person name="Ezra D."/>
            <person name="Gonzalez J."/>
            <person name="Henrissat B."/>
            <person name="Kuo A."/>
            <person name="Liang C."/>
            <person name="Lipzen A."/>
            <person name="Lutzoni F."/>
            <person name="Magnuson J."/>
            <person name="Mondo S."/>
            <person name="Nolan M."/>
            <person name="Ohm R."/>
            <person name="Pangilinan J."/>
            <person name="Park H.-J."/>
            <person name="Ramirez L."/>
            <person name="Alfaro M."/>
            <person name="Sun H."/>
            <person name="Tritt A."/>
            <person name="Yoshinaga Y."/>
            <person name="Zwiers L.-H."/>
            <person name="Turgeon B."/>
            <person name="Goodwin S."/>
            <person name="Spatafora J."/>
            <person name="Crous P."/>
            <person name="Grigoriev I."/>
        </authorList>
    </citation>
    <scope>NUCLEOTIDE SEQUENCE</scope>
    <source>
        <strain evidence="1">ATCC 200398</strain>
    </source>
</reference>
<accession>A0ACB6QB11</accession>
<dbReference type="Proteomes" id="UP000799755">
    <property type="component" value="Unassembled WGS sequence"/>
</dbReference>